<protein>
    <submittedName>
        <fullName evidence="2">Uncharacterized protein</fullName>
    </submittedName>
</protein>
<organism evidence="2 3">
    <name type="scientific">Trichonephila inaurata madagascariensis</name>
    <dbReference type="NCBI Taxonomy" id="2747483"/>
    <lineage>
        <taxon>Eukaryota</taxon>
        <taxon>Metazoa</taxon>
        <taxon>Ecdysozoa</taxon>
        <taxon>Arthropoda</taxon>
        <taxon>Chelicerata</taxon>
        <taxon>Arachnida</taxon>
        <taxon>Araneae</taxon>
        <taxon>Araneomorphae</taxon>
        <taxon>Entelegynae</taxon>
        <taxon>Araneoidea</taxon>
        <taxon>Nephilidae</taxon>
        <taxon>Trichonephila</taxon>
        <taxon>Trichonephila inaurata</taxon>
    </lineage>
</organism>
<evidence type="ECO:0000313" key="3">
    <source>
        <dbReference type="Proteomes" id="UP000886998"/>
    </source>
</evidence>
<feature type="region of interest" description="Disordered" evidence="1">
    <location>
        <begin position="16"/>
        <end position="44"/>
    </location>
</feature>
<dbReference type="EMBL" id="BMAV01014168">
    <property type="protein sequence ID" value="GFY62348.1"/>
    <property type="molecule type" value="Genomic_DNA"/>
</dbReference>
<sequence>MEECWWGQWCVDDASTRSMHSAERPENRDSRHKEKDFTRRKAPKRTSSAFQLFLLLLPAGLSREEKFNSSTMGGVQILVNTFNRTQKEEEI</sequence>
<dbReference type="Proteomes" id="UP000886998">
    <property type="component" value="Unassembled WGS sequence"/>
</dbReference>
<dbReference type="AlphaFoldDB" id="A0A8X6XYH3"/>
<proteinExistence type="predicted"/>
<gene>
    <name evidence="2" type="ORF">TNIN_211541</name>
</gene>
<evidence type="ECO:0000313" key="2">
    <source>
        <dbReference type="EMBL" id="GFY62348.1"/>
    </source>
</evidence>
<name>A0A8X6XYH3_9ARAC</name>
<evidence type="ECO:0000256" key="1">
    <source>
        <dbReference type="SAM" id="MobiDB-lite"/>
    </source>
</evidence>
<comment type="caution">
    <text evidence="2">The sequence shown here is derived from an EMBL/GenBank/DDBJ whole genome shotgun (WGS) entry which is preliminary data.</text>
</comment>
<accession>A0A8X6XYH3</accession>
<reference evidence="2" key="1">
    <citation type="submission" date="2020-08" db="EMBL/GenBank/DDBJ databases">
        <title>Multicomponent nature underlies the extraordinary mechanical properties of spider dragline silk.</title>
        <authorList>
            <person name="Kono N."/>
            <person name="Nakamura H."/>
            <person name="Mori M."/>
            <person name="Yoshida Y."/>
            <person name="Ohtoshi R."/>
            <person name="Malay A.D."/>
            <person name="Moran D.A.P."/>
            <person name="Tomita M."/>
            <person name="Numata K."/>
            <person name="Arakawa K."/>
        </authorList>
    </citation>
    <scope>NUCLEOTIDE SEQUENCE</scope>
</reference>
<keyword evidence="3" id="KW-1185">Reference proteome</keyword>
<feature type="compositionally biased region" description="Basic and acidic residues" evidence="1">
    <location>
        <begin position="20"/>
        <end position="39"/>
    </location>
</feature>